<dbReference type="Gene3D" id="3.30.310.10">
    <property type="entry name" value="TATA-Binding Protein"/>
    <property type="match status" value="1"/>
</dbReference>
<reference evidence="19" key="1">
    <citation type="journal article" date="2015" name="PLoS Genet.">
        <title>Genome Sequence and Transcriptome Analyses of Chrysochromulina tobin: Metabolic Tools for Enhanced Algal Fitness in the Prominent Order Prymnesiales (Haptophyceae).</title>
        <authorList>
            <person name="Hovde B.T."/>
            <person name="Deodato C.R."/>
            <person name="Hunsperger H.M."/>
            <person name="Ryken S.A."/>
            <person name="Yost W."/>
            <person name="Jha R.K."/>
            <person name="Patterson J."/>
            <person name="Monnat R.J. Jr."/>
            <person name="Barlow S.B."/>
            <person name="Starkenburg S.R."/>
            <person name="Cattolico R.A."/>
        </authorList>
    </citation>
    <scope>NUCLEOTIDE SEQUENCE</scope>
    <source>
        <strain evidence="19">CCMP291</strain>
    </source>
</reference>
<dbReference type="SUPFAM" id="SSF55711">
    <property type="entry name" value="Subdomain of clathrin and coatomer appendage domain"/>
    <property type="match status" value="1"/>
</dbReference>
<dbReference type="SUPFAM" id="SSF49348">
    <property type="entry name" value="Clathrin adaptor appendage domain"/>
    <property type="match status" value="1"/>
</dbReference>
<feature type="region of interest" description="Disordered" evidence="14">
    <location>
        <begin position="1"/>
        <end position="45"/>
    </location>
</feature>
<feature type="domain" description="Clathrin/coatomer adaptor adaptin-like N-terminal" evidence="15">
    <location>
        <begin position="50"/>
        <end position="567"/>
    </location>
</feature>
<dbReference type="InterPro" id="IPR037067">
    <property type="entry name" value="Coatomer_gsu_app_sf"/>
</dbReference>
<dbReference type="SUPFAM" id="SSF48371">
    <property type="entry name" value="ARM repeat"/>
    <property type="match status" value="1"/>
</dbReference>
<evidence type="ECO:0000313" key="18">
    <source>
        <dbReference type="EMBL" id="KOO35198.1"/>
    </source>
</evidence>
<dbReference type="GO" id="GO:0005198">
    <property type="term" value="F:structural molecule activity"/>
    <property type="evidence" value="ECO:0007669"/>
    <property type="project" value="InterPro"/>
</dbReference>
<feature type="domain" description="Coatomer subunit gamma C-terminal" evidence="17">
    <location>
        <begin position="812"/>
        <end position="925"/>
    </location>
</feature>
<sequence length="926" mass="101602">MASAAAPATPADVASQGAQWVQSMRDAVSSMTKGEKKDEDESYSPFRGVEKSTVLQESRCFNDRELNPRKCITILTKILWLLSQGDKLSRLETTDIFFGVTKLLQNKDAQMRRLLYLMLKELKPSPEEVIIVCATLTKDMNSKIELNRGNAIRVLGAIIAATDPTLLAQIERHLKEALVDRNAFVAASALVSGIHLMSVNGEVVKRWVNEVQTALQSDNQSVQYHALALLNQIKRQDRLAVSKVVASLTRTPLKSPMAQCLLIRYARGVMEEQGAEQRDRALYDYLESALRHKSDMVIYEAATAICSLTGVTQRELAPAVTVLQLFLCSPKPSLRFAAVRTLNKVAMVHPLAVTPCNMDMEGLINDSNRSIATLAITTLLKTGSESGVERLMKQITSFMSEIADEFKIVVVDAIRAMCLKFPQKHRVLMTFLSNVLREEGGFQYKKAIVDTILVIIARVPEAKEAGLGHLCEFIEDCEFTLLSTQILHLIGVEGPSTGEPSKYIRFIYNRVVLENATVRASAISALAKFGIQLETLRPSVIVLLQRCLYDNDDEVRDRVTFFVALLKGLQEGRSGLGGLDGKTMLEPLPVPLEAIERSCREYMAIEGGTDEPFSLSAVTVDAEMLKRQMRTQAAAEKAASGGLSGFVTDEIVSPPASKLKSSEGEADLLSKLPQFVHVGQRFASSKPVALSETGTEYEVQCIKHVYASHLLLQFKLNNTLEDQLLEQVTIAVDLTNTPGLVLDSELKCESLPYGTPADCFVCLRRVEGVPVGSMACTLKYIVKDVEPGKEPDPSETGYDDQYNLEELELAAADFMKPLAVVDFREVWSTVGADAEVVETFSLTYPSLQAAMTEVVSFLGMQPCDGSEKIPDGSRTHTVLVSGLFLGGVQVFAIVNLRVDTPKAVGMRLTVRSADMAVSKFVAEAVA</sequence>
<dbReference type="GO" id="GO:0000139">
    <property type="term" value="C:Golgi membrane"/>
    <property type="evidence" value="ECO:0007669"/>
    <property type="project" value="UniProtKB-SubCell"/>
</dbReference>
<evidence type="ECO:0000259" key="16">
    <source>
        <dbReference type="Pfam" id="PF08752"/>
    </source>
</evidence>
<comment type="caution">
    <text evidence="18">The sequence shown here is derived from an EMBL/GenBank/DDBJ whole genome shotgun (WGS) entry which is preliminary data.</text>
</comment>
<keyword evidence="8 13" id="KW-0653">Protein transport</keyword>
<dbReference type="Pfam" id="PF01602">
    <property type="entry name" value="Adaptin_N"/>
    <property type="match status" value="1"/>
</dbReference>
<evidence type="ECO:0000256" key="8">
    <source>
        <dbReference type="ARBA" id="ARBA00022927"/>
    </source>
</evidence>
<dbReference type="GO" id="GO:0006888">
    <property type="term" value="P:endoplasmic reticulum to Golgi vesicle-mediated transport"/>
    <property type="evidence" value="ECO:0007669"/>
    <property type="project" value="TreeGrafter"/>
</dbReference>
<accession>A0A0M0K9V7</accession>
<dbReference type="EMBL" id="JWZX01000953">
    <property type="protein sequence ID" value="KOO35198.1"/>
    <property type="molecule type" value="Genomic_DNA"/>
</dbReference>
<dbReference type="InterPro" id="IPR011989">
    <property type="entry name" value="ARM-like"/>
</dbReference>
<dbReference type="PANTHER" id="PTHR10261">
    <property type="entry name" value="COATOMER SUBUNIT GAMMA"/>
    <property type="match status" value="1"/>
</dbReference>
<evidence type="ECO:0000259" key="17">
    <source>
        <dbReference type="Pfam" id="PF16381"/>
    </source>
</evidence>
<evidence type="ECO:0000256" key="11">
    <source>
        <dbReference type="ARBA" id="ARBA00023329"/>
    </source>
</evidence>
<comment type="subcellular location">
    <subcellularLocation>
        <location evidence="13">Cytoplasm</location>
    </subcellularLocation>
    <subcellularLocation>
        <location evidence="1 13">Golgi apparatus membrane</location>
        <topology evidence="1 13">Peripheral membrane protein</topology>
        <orientation evidence="1 13">Cytoplasmic side</orientation>
    </subcellularLocation>
    <subcellularLocation>
        <location evidence="13">Cytoplasmic vesicle</location>
        <location evidence="13">COPI-coated vesicle membrane</location>
        <topology evidence="13">Peripheral membrane protein</topology>
        <orientation evidence="13">Cytoplasmic side</orientation>
    </subcellularLocation>
</comment>
<dbReference type="FunFam" id="3.30.310.10:FF:000011">
    <property type="entry name" value="Coatomer subunit gamma"/>
    <property type="match status" value="1"/>
</dbReference>
<dbReference type="FunFam" id="2.60.40.1480:FF:000001">
    <property type="entry name" value="Coatomer subunit gamma"/>
    <property type="match status" value="1"/>
</dbReference>
<keyword evidence="6" id="KW-0677">Repeat</keyword>
<protein>
    <recommendedName>
        <fullName evidence="13">Coatomer subunit gamma</fullName>
    </recommendedName>
</protein>
<dbReference type="GO" id="GO:0030126">
    <property type="term" value="C:COPI vesicle coat"/>
    <property type="evidence" value="ECO:0007669"/>
    <property type="project" value="InterPro"/>
</dbReference>
<keyword evidence="10 13" id="KW-0472">Membrane</keyword>
<dbReference type="GO" id="GO:0006891">
    <property type="term" value="P:intra-Golgi vesicle-mediated transport"/>
    <property type="evidence" value="ECO:0007669"/>
    <property type="project" value="TreeGrafter"/>
</dbReference>
<comment type="function">
    <text evidence="12 13">The coatomer is a cytosolic protein complex that binds to dilysine motifs and reversibly associates with Golgi non-clathrin-coated vesicles, which further mediate biosynthetic protein transport from the ER, via the Golgi up to the trans Golgi network. Coatomer complex is required for budding from Golgi membranes, and is essential for the retrograde Golgi-to-ER transport of dilysine-tagged proteins.</text>
</comment>
<dbReference type="InterPro" id="IPR017106">
    <property type="entry name" value="Coatomer_gsu"/>
</dbReference>
<dbReference type="Gene3D" id="1.25.10.10">
    <property type="entry name" value="Leucine-rich Repeat Variant"/>
    <property type="match status" value="1"/>
</dbReference>
<keyword evidence="7 13" id="KW-0931">ER-Golgi transport</keyword>
<evidence type="ECO:0000256" key="7">
    <source>
        <dbReference type="ARBA" id="ARBA00022892"/>
    </source>
</evidence>
<dbReference type="PANTHER" id="PTHR10261:SF0">
    <property type="entry name" value="COATOMER SUBUNIT GAMMA-2"/>
    <property type="match status" value="1"/>
</dbReference>
<dbReference type="InterPro" id="IPR009028">
    <property type="entry name" value="Coatomer/calthrin_app_sub_C"/>
</dbReference>
<dbReference type="Gene3D" id="2.60.40.1480">
    <property type="entry name" value="Coatomer, gamma subunit, appendage domain"/>
    <property type="match status" value="1"/>
</dbReference>
<keyword evidence="4 13" id="KW-0813">Transport</keyword>
<dbReference type="InterPro" id="IPR016024">
    <property type="entry name" value="ARM-type_fold"/>
</dbReference>
<evidence type="ECO:0000256" key="2">
    <source>
        <dbReference type="ARBA" id="ARBA00010720"/>
    </source>
</evidence>
<dbReference type="Proteomes" id="UP000037460">
    <property type="component" value="Unassembled WGS sequence"/>
</dbReference>
<proteinExistence type="inferred from homology"/>
<dbReference type="FunFam" id="1.25.10.10:FF:000071">
    <property type="entry name" value="Coatomer subunit gamma"/>
    <property type="match status" value="1"/>
</dbReference>
<feature type="domain" description="Coatomer gamma subunit appendage Ig-like subdomain" evidence="16">
    <location>
        <begin position="666"/>
        <end position="809"/>
    </location>
</feature>
<evidence type="ECO:0000313" key="19">
    <source>
        <dbReference type="Proteomes" id="UP000037460"/>
    </source>
</evidence>
<dbReference type="Pfam" id="PF08752">
    <property type="entry name" value="COP-gamma_platf"/>
    <property type="match status" value="1"/>
</dbReference>
<dbReference type="PIRSF" id="PIRSF037093">
    <property type="entry name" value="Coatomer_gamma_subunit"/>
    <property type="match status" value="1"/>
</dbReference>
<evidence type="ECO:0000256" key="6">
    <source>
        <dbReference type="ARBA" id="ARBA00022737"/>
    </source>
</evidence>
<dbReference type="GO" id="GO:0005783">
    <property type="term" value="C:endoplasmic reticulum"/>
    <property type="evidence" value="ECO:0007669"/>
    <property type="project" value="TreeGrafter"/>
</dbReference>
<keyword evidence="9 13" id="KW-0333">Golgi apparatus</keyword>
<keyword evidence="19" id="KW-1185">Reference proteome</keyword>
<keyword evidence="5 13" id="KW-0963">Cytoplasm</keyword>
<evidence type="ECO:0000256" key="5">
    <source>
        <dbReference type="ARBA" id="ARBA00022490"/>
    </source>
</evidence>
<dbReference type="InterPro" id="IPR002553">
    <property type="entry name" value="Clathrin/coatomer_adapt-like_N"/>
</dbReference>
<evidence type="ECO:0000256" key="10">
    <source>
        <dbReference type="ARBA" id="ARBA00023136"/>
    </source>
</evidence>
<gene>
    <name evidence="18" type="ORF">Ctob_010872</name>
</gene>
<feature type="compositionally biased region" description="Low complexity" evidence="14">
    <location>
        <begin position="1"/>
        <end position="15"/>
    </location>
</feature>
<evidence type="ECO:0000256" key="4">
    <source>
        <dbReference type="ARBA" id="ARBA00022448"/>
    </source>
</evidence>
<dbReference type="FunFam" id="1.25.10.10:FF:000382">
    <property type="entry name" value="Coatomer subunit gamma"/>
    <property type="match status" value="1"/>
</dbReference>
<evidence type="ECO:0000256" key="1">
    <source>
        <dbReference type="ARBA" id="ARBA00004255"/>
    </source>
</evidence>
<dbReference type="GO" id="GO:0009306">
    <property type="term" value="P:protein secretion"/>
    <property type="evidence" value="ECO:0007669"/>
    <property type="project" value="TreeGrafter"/>
</dbReference>
<dbReference type="OrthoDB" id="1074925at2759"/>
<dbReference type="InterPro" id="IPR012295">
    <property type="entry name" value="TBP_dom_sf"/>
</dbReference>
<dbReference type="AlphaFoldDB" id="A0A0M0K9V7"/>
<evidence type="ECO:0000256" key="13">
    <source>
        <dbReference type="PIRNR" id="PIRNR037093"/>
    </source>
</evidence>
<dbReference type="InterPro" id="IPR013040">
    <property type="entry name" value="Coatomer_gsu_app_Ig-like_dom"/>
</dbReference>
<keyword evidence="11 13" id="KW-0968">Cytoplasmic vesicle</keyword>
<name>A0A0M0K9V7_9EUKA</name>
<evidence type="ECO:0000256" key="12">
    <source>
        <dbReference type="ARBA" id="ARBA00025536"/>
    </source>
</evidence>
<evidence type="ECO:0000256" key="3">
    <source>
        <dbReference type="ARBA" id="ARBA00011775"/>
    </source>
</evidence>
<evidence type="ECO:0000256" key="14">
    <source>
        <dbReference type="SAM" id="MobiDB-lite"/>
    </source>
</evidence>
<dbReference type="InterPro" id="IPR032154">
    <property type="entry name" value="Coatomer_g_Cpla"/>
</dbReference>
<dbReference type="GO" id="GO:0005793">
    <property type="term" value="C:endoplasmic reticulum-Golgi intermediate compartment"/>
    <property type="evidence" value="ECO:0007669"/>
    <property type="project" value="TreeGrafter"/>
</dbReference>
<dbReference type="Pfam" id="PF16381">
    <property type="entry name" value="Coatomer_g_Cpla"/>
    <property type="match status" value="1"/>
</dbReference>
<organism evidence="18 19">
    <name type="scientific">Chrysochromulina tobinii</name>
    <dbReference type="NCBI Taxonomy" id="1460289"/>
    <lineage>
        <taxon>Eukaryota</taxon>
        <taxon>Haptista</taxon>
        <taxon>Haptophyta</taxon>
        <taxon>Prymnesiophyceae</taxon>
        <taxon>Prymnesiales</taxon>
        <taxon>Chrysochromulinaceae</taxon>
        <taxon>Chrysochromulina</taxon>
    </lineage>
</organism>
<dbReference type="InterPro" id="IPR013041">
    <property type="entry name" value="Clathrin_app_Ig-like_sf"/>
</dbReference>
<evidence type="ECO:0000259" key="15">
    <source>
        <dbReference type="Pfam" id="PF01602"/>
    </source>
</evidence>
<dbReference type="GO" id="GO:0006886">
    <property type="term" value="P:intracellular protein transport"/>
    <property type="evidence" value="ECO:0007669"/>
    <property type="project" value="InterPro"/>
</dbReference>
<comment type="similarity">
    <text evidence="2 13">Belongs to the COPG family.</text>
</comment>
<comment type="subunit">
    <text evidence="3">Oligomeric complex that consists of at least the alpha, beta, beta', gamma, delta, epsilon and zeta subunits.</text>
</comment>
<evidence type="ECO:0000256" key="9">
    <source>
        <dbReference type="ARBA" id="ARBA00023034"/>
    </source>
</evidence>